<proteinExistence type="predicted"/>
<evidence type="ECO:0000256" key="1">
    <source>
        <dbReference type="ARBA" id="ARBA00004394"/>
    </source>
</evidence>
<evidence type="ECO:0000256" key="6">
    <source>
        <dbReference type="ARBA" id="ARBA00023136"/>
    </source>
</evidence>
<keyword evidence="3" id="KW-1133">Transmembrane helix</keyword>
<dbReference type="Proteomes" id="UP001187192">
    <property type="component" value="Unassembled WGS sequence"/>
</dbReference>
<dbReference type="EMBL" id="BTGU01000022">
    <property type="protein sequence ID" value="GMN46254.1"/>
    <property type="molecule type" value="Genomic_DNA"/>
</dbReference>
<feature type="compositionally biased region" description="Low complexity" evidence="8">
    <location>
        <begin position="180"/>
        <end position="191"/>
    </location>
</feature>
<keyword evidence="2" id="KW-0812">Transmembrane</keyword>
<comment type="caution">
    <text evidence="9">The sequence shown here is derived from an EMBL/GenBank/DDBJ whole genome shotgun (WGS) entry which is preliminary data.</text>
</comment>
<keyword evidence="10" id="KW-1185">Reference proteome</keyword>
<evidence type="ECO:0008006" key="11">
    <source>
        <dbReference type="Google" id="ProtNLM"/>
    </source>
</evidence>
<dbReference type="PANTHER" id="PTHR13815">
    <property type="entry name" value="GOLGIN-84"/>
    <property type="match status" value="1"/>
</dbReference>
<evidence type="ECO:0000256" key="5">
    <source>
        <dbReference type="ARBA" id="ARBA00023054"/>
    </source>
</evidence>
<accession>A0AA88DIM9</accession>
<feature type="compositionally biased region" description="Low complexity" evidence="8">
    <location>
        <begin position="133"/>
        <end position="144"/>
    </location>
</feature>
<keyword evidence="4" id="KW-0333">Golgi apparatus</keyword>
<evidence type="ECO:0000313" key="9">
    <source>
        <dbReference type="EMBL" id="GMN46254.1"/>
    </source>
</evidence>
<feature type="compositionally biased region" description="Low complexity" evidence="8">
    <location>
        <begin position="335"/>
        <end position="354"/>
    </location>
</feature>
<dbReference type="GO" id="GO:0000301">
    <property type="term" value="P:retrograde transport, vesicle recycling within Golgi"/>
    <property type="evidence" value="ECO:0007669"/>
    <property type="project" value="TreeGrafter"/>
</dbReference>
<dbReference type="AlphaFoldDB" id="A0AA88DIM9"/>
<evidence type="ECO:0000313" key="10">
    <source>
        <dbReference type="Proteomes" id="UP001187192"/>
    </source>
</evidence>
<evidence type="ECO:0000256" key="2">
    <source>
        <dbReference type="ARBA" id="ARBA00022692"/>
    </source>
</evidence>
<dbReference type="GO" id="GO:0031985">
    <property type="term" value="C:Golgi cisterna"/>
    <property type="evidence" value="ECO:0007669"/>
    <property type="project" value="TreeGrafter"/>
</dbReference>
<dbReference type="GO" id="GO:0007030">
    <property type="term" value="P:Golgi organization"/>
    <property type="evidence" value="ECO:0007669"/>
    <property type="project" value="InterPro"/>
</dbReference>
<dbReference type="GO" id="GO:0000139">
    <property type="term" value="C:Golgi membrane"/>
    <property type="evidence" value="ECO:0007669"/>
    <property type="project" value="UniProtKB-SubCell"/>
</dbReference>
<sequence>MQRISAYKKFTFGEQRLVELEKEAMARPEAMIDQQAAESLRKSEKSSVEGLNLDSPTKTGGAVSLKDQLTKKTQENNDSNGKLRSDPILNVVTSNNKKNESSNLPKEVVGTPISSPKPRTTLTDSDWTELLGTPSQPAASAATPGRSNAAAAVRGLRKNGRRQGSVASASSVLEVKRNQKSSNGVSKSVGKTGNVERNKVNGKALASNGDESGFSDSSSRSSSVKLQRDGKYSKGWELGNEEVGGRPVTKTKDKGNDEKGGAFGSENLALKASLQSVNDSSTPEMASVSGKVDVAFETKMKMANGSDRLGSAVTGKREFSNVASRSSTSDDLKRGSSMSGGSSDSDSDAGSSSDSEIEREREERRRKREKILAEKAAAKALEAIKERENMVARLEGEKQSLEKILEEETKQQAQEKTVLDTLCIQLKFLAGLMRFDEFRILIYLKASKLQITTMETMEAVELEKQKHNNTRMEVLARLAKLETANADLARSLATVQWNLELEVNRVAELRRQIELKEVKHEELRRRISNIHQTGTSIKKLTALKGVEIEREILEAEYSLVTDKIEKLQEKAKKLEESVEMTRKGMEEPTEVEVELKRRLDQMTDHLIQKQAQVEALSSEKATILFRIEAVSKMLDENRSMAELSGTSSWDLESGAWELSDSKLKPLIEEKIRSSRKHLYSLLQQFDAVFLAGAVFLRRNPTAKLWSLVYLVCLHFWVIYILMSHSQPSNESISGAVFSLDNINNTSGV</sequence>
<keyword evidence="6" id="KW-0472">Membrane</keyword>
<evidence type="ECO:0000256" key="8">
    <source>
        <dbReference type="SAM" id="MobiDB-lite"/>
    </source>
</evidence>
<feature type="compositionally biased region" description="Basic and acidic residues" evidence="8">
    <location>
        <begin position="68"/>
        <end position="85"/>
    </location>
</feature>
<evidence type="ECO:0000256" key="4">
    <source>
        <dbReference type="ARBA" id="ARBA00023034"/>
    </source>
</evidence>
<comment type="subcellular location">
    <subcellularLocation>
        <location evidence="1">Golgi apparatus membrane</location>
    </subcellularLocation>
</comment>
<protein>
    <recommendedName>
        <fullName evidence="11">Golgin candidate 2</fullName>
    </recommendedName>
</protein>
<feature type="coiled-coil region" evidence="7">
    <location>
        <begin position="499"/>
        <end position="526"/>
    </location>
</feature>
<keyword evidence="5 7" id="KW-0175">Coiled coil</keyword>
<dbReference type="PANTHER" id="PTHR13815:SF5">
    <property type="entry name" value="GOLGIN CANDIDATE 2"/>
    <property type="match status" value="1"/>
</dbReference>
<gene>
    <name evidence="9" type="ORF">TIFTF001_015431</name>
</gene>
<evidence type="ECO:0000256" key="7">
    <source>
        <dbReference type="SAM" id="Coils"/>
    </source>
</evidence>
<reference evidence="9" key="1">
    <citation type="submission" date="2023-07" db="EMBL/GenBank/DDBJ databases">
        <title>draft genome sequence of fig (Ficus carica).</title>
        <authorList>
            <person name="Takahashi T."/>
            <person name="Nishimura K."/>
        </authorList>
    </citation>
    <scope>NUCLEOTIDE SEQUENCE</scope>
</reference>
<name>A0AA88DIM9_FICCA</name>
<feature type="region of interest" description="Disordered" evidence="8">
    <location>
        <begin position="26"/>
        <end position="267"/>
    </location>
</feature>
<feature type="coiled-coil region" evidence="7">
    <location>
        <begin position="550"/>
        <end position="619"/>
    </location>
</feature>
<evidence type="ECO:0000256" key="3">
    <source>
        <dbReference type="ARBA" id="ARBA00022989"/>
    </source>
</evidence>
<organism evidence="9 10">
    <name type="scientific">Ficus carica</name>
    <name type="common">Common fig</name>
    <dbReference type="NCBI Taxonomy" id="3494"/>
    <lineage>
        <taxon>Eukaryota</taxon>
        <taxon>Viridiplantae</taxon>
        <taxon>Streptophyta</taxon>
        <taxon>Embryophyta</taxon>
        <taxon>Tracheophyta</taxon>
        <taxon>Spermatophyta</taxon>
        <taxon>Magnoliopsida</taxon>
        <taxon>eudicotyledons</taxon>
        <taxon>Gunneridae</taxon>
        <taxon>Pentapetalae</taxon>
        <taxon>rosids</taxon>
        <taxon>fabids</taxon>
        <taxon>Rosales</taxon>
        <taxon>Moraceae</taxon>
        <taxon>Ficeae</taxon>
        <taxon>Ficus</taxon>
    </lineage>
</organism>
<feature type="compositionally biased region" description="Polar residues" evidence="8">
    <location>
        <begin position="91"/>
        <end position="104"/>
    </location>
</feature>
<feature type="compositionally biased region" description="Low complexity" evidence="8">
    <location>
        <begin position="207"/>
        <end position="223"/>
    </location>
</feature>
<feature type="compositionally biased region" description="Polar residues" evidence="8">
    <location>
        <begin position="112"/>
        <end position="125"/>
    </location>
</feature>
<feature type="compositionally biased region" description="Basic and acidic residues" evidence="8">
    <location>
        <begin position="250"/>
        <end position="260"/>
    </location>
</feature>
<feature type="region of interest" description="Disordered" evidence="8">
    <location>
        <begin position="303"/>
        <end position="368"/>
    </location>
</feature>
<dbReference type="InterPro" id="IPR019177">
    <property type="entry name" value="Golgin_subfamily_A_member_5"/>
</dbReference>
<dbReference type="Pfam" id="PF09787">
    <property type="entry name" value="Golgin_A5"/>
    <property type="match status" value="1"/>
</dbReference>